<evidence type="ECO:0000313" key="2">
    <source>
        <dbReference type="Proteomes" id="UP001066276"/>
    </source>
</evidence>
<organism evidence="1 2">
    <name type="scientific">Pleurodeles waltl</name>
    <name type="common">Iberian ribbed newt</name>
    <dbReference type="NCBI Taxonomy" id="8319"/>
    <lineage>
        <taxon>Eukaryota</taxon>
        <taxon>Metazoa</taxon>
        <taxon>Chordata</taxon>
        <taxon>Craniata</taxon>
        <taxon>Vertebrata</taxon>
        <taxon>Euteleostomi</taxon>
        <taxon>Amphibia</taxon>
        <taxon>Batrachia</taxon>
        <taxon>Caudata</taxon>
        <taxon>Salamandroidea</taxon>
        <taxon>Salamandridae</taxon>
        <taxon>Pleurodelinae</taxon>
        <taxon>Pleurodeles</taxon>
    </lineage>
</organism>
<accession>A0AAV7UCJ1</accession>
<gene>
    <name evidence="1" type="ORF">NDU88_002999</name>
</gene>
<proteinExistence type="predicted"/>
<dbReference type="Proteomes" id="UP001066276">
    <property type="component" value="Chromosome 3_1"/>
</dbReference>
<sequence length="72" mass="7895">MDTSPSGNPRGKQKVEDTVDRVRLQSGPSYGSEMWGYNLWAFVGRCPGIGEGALNLSRAPYRVVPFCYGRGV</sequence>
<reference evidence="1" key="1">
    <citation type="journal article" date="2022" name="bioRxiv">
        <title>Sequencing and chromosome-scale assembly of the giantPleurodeles waltlgenome.</title>
        <authorList>
            <person name="Brown T."/>
            <person name="Elewa A."/>
            <person name="Iarovenko S."/>
            <person name="Subramanian E."/>
            <person name="Araus A.J."/>
            <person name="Petzold A."/>
            <person name="Susuki M."/>
            <person name="Suzuki K.-i.T."/>
            <person name="Hayashi T."/>
            <person name="Toyoda A."/>
            <person name="Oliveira C."/>
            <person name="Osipova E."/>
            <person name="Leigh N.D."/>
            <person name="Simon A."/>
            <person name="Yun M.H."/>
        </authorList>
    </citation>
    <scope>NUCLEOTIDE SEQUENCE</scope>
    <source>
        <strain evidence="1">20211129_DDA</strain>
        <tissue evidence="1">Liver</tissue>
    </source>
</reference>
<dbReference type="AlphaFoldDB" id="A0AAV7UCJ1"/>
<comment type="caution">
    <text evidence="1">The sequence shown here is derived from an EMBL/GenBank/DDBJ whole genome shotgun (WGS) entry which is preliminary data.</text>
</comment>
<evidence type="ECO:0000313" key="1">
    <source>
        <dbReference type="EMBL" id="KAJ1186216.1"/>
    </source>
</evidence>
<keyword evidence="2" id="KW-1185">Reference proteome</keyword>
<name>A0AAV7UCJ1_PLEWA</name>
<dbReference type="EMBL" id="JANPWB010000005">
    <property type="protein sequence ID" value="KAJ1186216.1"/>
    <property type="molecule type" value="Genomic_DNA"/>
</dbReference>
<protein>
    <submittedName>
        <fullName evidence="1">Uncharacterized protein</fullName>
    </submittedName>
</protein>